<dbReference type="Gene3D" id="3.30.470.10">
    <property type="match status" value="1"/>
</dbReference>
<dbReference type="EC" id="2.6.1.21" evidence="4 12"/>
<dbReference type="GO" id="GO:0005829">
    <property type="term" value="C:cytosol"/>
    <property type="evidence" value="ECO:0007669"/>
    <property type="project" value="TreeGrafter"/>
</dbReference>
<dbReference type="PANTHER" id="PTHR42743">
    <property type="entry name" value="AMINO-ACID AMINOTRANSFERASE"/>
    <property type="match status" value="1"/>
</dbReference>
<dbReference type="InterPro" id="IPR050571">
    <property type="entry name" value="Class-IV_PLP-Dep_Aminotrnsfr"/>
</dbReference>
<evidence type="ECO:0000256" key="7">
    <source>
        <dbReference type="ARBA" id="ARBA00022679"/>
    </source>
</evidence>
<sequence>METKWVLYGTEVVERDKVSIDLEDRGYNFGDGIYEVISIHGGKPFALRPHFLRFVESARKMQIALPCKWEDIAMSVEELLRKTGVQDGIVYIQMTRGVSQRNHVYTHKEQAVITGFARSTSSMEEEQTNGMACFVTEDLRWLRCDIKSLNLLGNIMAKRQAADEGCQEAILHRQWQCTEGSASNVFIVKNGIVYTHEANHYILNGITRQYVLSLAQKLNITVREEAFSLAALERADEVFCTSTSLEVAPVVEVKGDIQATYEIGQVTKTLQQALQQVLFEEVNA</sequence>
<dbReference type="Gene3D" id="3.20.10.10">
    <property type="entry name" value="D-amino Acid Aminotransferase, subunit A, domain 2"/>
    <property type="match status" value="1"/>
</dbReference>
<evidence type="ECO:0000256" key="5">
    <source>
        <dbReference type="ARBA" id="ARBA00021779"/>
    </source>
</evidence>
<evidence type="ECO:0000256" key="2">
    <source>
        <dbReference type="ARBA" id="ARBA00009320"/>
    </source>
</evidence>
<dbReference type="GO" id="GO:0030170">
    <property type="term" value="F:pyridoxal phosphate binding"/>
    <property type="evidence" value="ECO:0007669"/>
    <property type="project" value="InterPro"/>
</dbReference>
<keyword evidence="8 11" id="KW-0663">Pyridoxal phosphate</keyword>
<comment type="caution">
    <text evidence="13">The sequence shown here is derived from an EMBL/GenBank/DDBJ whole genome shotgun (WGS) entry which is preliminary data.</text>
</comment>
<evidence type="ECO:0000256" key="6">
    <source>
        <dbReference type="ARBA" id="ARBA00022576"/>
    </source>
</evidence>
<evidence type="ECO:0000256" key="3">
    <source>
        <dbReference type="ARBA" id="ARBA00011738"/>
    </source>
</evidence>
<dbReference type="InterPro" id="IPR018300">
    <property type="entry name" value="Aminotrans_IV_CS"/>
</dbReference>
<dbReference type="eggNOG" id="COG0115">
    <property type="taxonomic scope" value="Bacteria"/>
</dbReference>
<name>I8ALK9_9BACL</name>
<keyword evidence="6 13" id="KW-0032">Aminotransferase</keyword>
<organism evidence="13 14">
    <name type="scientific">Fictibacillus macauensis ZFHKF-1</name>
    <dbReference type="NCBI Taxonomy" id="1196324"/>
    <lineage>
        <taxon>Bacteria</taxon>
        <taxon>Bacillati</taxon>
        <taxon>Bacillota</taxon>
        <taxon>Bacilli</taxon>
        <taxon>Bacillales</taxon>
        <taxon>Fictibacillaceae</taxon>
        <taxon>Fictibacillus</taxon>
    </lineage>
</organism>
<evidence type="ECO:0000313" key="13">
    <source>
        <dbReference type="EMBL" id="EIT86802.1"/>
    </source>
</evidence>
<evidence type="ECO:0000256" key="10">
    <source>
        <dbReference type="RuleBase" id="RU004106"/>
    </source>
</evidence>
<gene>
    <name evidence="13" type="ORF">A374_04489</name>
</gene>
<comment type="catalytic activity">
    <reaction evidence="9 12">
        <text>D-alanine + 2-oxoglutarate = D-glutamate + pyruvate</text>
        <dbReference type="Rhea" id="RHEA:15869"/>
        <dbReference type="ChEBI" id="CHEBI:15361"/>
        <dbReference type="ChEBI" id="CHEBI:16810"/>
        <dbReference type="ChEBI" id="CHEBI:29986"/>
        <dbReference type="ChEBI" id="CHEBI:57416"/>
        <dbReference type="EC" id="2.6.1.21"/>
    </reaction>
</comment>
<keyword evidence="7 13" id="KW-0808">Transferase</keyword>
<evidence type="ECO:0000256" key="9">
    <source>
        <dbReference type="ARBA" id="ARBA00047911"/>
    </source>
</evidence>
<dbReference type="EMBL" id="AKKV01000020">
    <property type="protein sequence ID" value="EIT86802.1"/>
    <property type="molecule type" value="Genomic_DNA"/>
</dbReference>
<dbReference type="AlphaFoldDB" id="I8ALK9"/>
<dbReference type="InterPro" id="IPR001544">
    <property type="entry name" value="Aminotrans_IV"/>
</dbReference>
<dbReference type="STRING" id="1196324.A374_04489"/>
<dbReference type="FunFam" id="3.20.10.10:FF:000002">
    <property type="entry name" value="D-alanine aminotransferase"/>
    <property type="match status" value="1"/>
</dbReference>
<evidence type="ECO:0000256" key="11">
    <source>
        <dbReference type="RuleBase" id="RU004516"/>
    </source>
</evidence>
<keyword evidence="14" id="KW-1185">Reference proteome</keyword>
<evidence type="ECO:0000256" key="12">
    <source>
        <dbReference type="RuleBase" id="RU004520"/>
    </source>
</evidence>
<dbReference type="OrthoDB" id="9805628at2"/>
<dbReference type="Proteomes" id="UP000004080">
    <property type="component" value="Unassembled WGS sequence"/>
</dbReference>
<comment type="function">
    <text evidence="12">Acts on the D-isomers of alanine, leucine, aspartate, glutamate, aminobutyrate, norvaline and asparagine. The enzyme transfers an amino group from a substrate D-amino acid to the pyridoxal phosphate cofactor to form pyridoxamine and an alpha-keto acid in the first half-reaction.</text>
</comment>
<dbReference type="GO" id="GO:0047810">
    <property type="term" value="F:D-alanine-2-oxoglutarate aminotransferase activity"/>
    <property type="evidence" value="ECO:0007669"/>
    <property type="project" value="UniProtKB-EC"/>
</dbReference>
<dbReference type="InterPro" id="IPR043131">
    <property type="entry name" value="BCAT-like_N"/>
</dbReference>
<dbReference type="PROSITE" id="PS00770">
    <property type="entry name" value="AA_TRANSFER_CLASS_4"/>
    <property type="match status" value="1"/>
</dbReference>
<proteinExistence type="inferred from homology"/>
<evidence type="ECO:0000313" key="14">
    <source>
        <dbReference type="Proteomes" id="UP000004080"/>
    </source>
</evidence>
<dbReference type="SUPFAM" id="SSF56752">
    <property type="entry name" value="D-aminoacid aminotransferase-like PLP-dependent enzymes"/>
    <property type="match status" value="1"/>
</dbReference>
<evidence type="ECO:0000256" key="1">
    <source>
        <dbReference type="ARBA" id="ARBA00001933"/>
    </source>
</evidence>
<dbReference type="GO" id="GO:0046394">
    <property type="term" value="P:carboxylic acid biosynthetic process"/>
    <property type="evidence" value="ECO:0007669"/>
    <property type="project" value="UniProtKB-ARBA"/>
</dbReference>
<reference evidence="13 14" key="1">
    <citation type="journal article" date="2012" name="J. Bacteriol.">
        <title>Genome of Bacillus macauensis ZFHKF-1, a Long-Chain-Forming Bacterium.</title>
        <authorList>
            <person name="Cai L."/>
            <person name="Zhang T."/>
        </authorList>
    </citation>
    <scope>NUCLEOTIDE SEQUENCE [LARGE SCALE GENOMIC DNA]</scope>
    <source>
        <strain evidence="13 14">ZFHKF-1</strain>
    </source>
</reference>
<dbReference type="GO" id="GO:0008652">
    <property type="term" value="P:amino acid biosynthetic process"/>
    <property type="evidence" value="ECO:0007669"/>
    <property type="project" value="UniProtKB-ARBA"/>
</dbReference>
<evidence type="ECO:0000256" key="8">
    <source>
        <dbReference type="ARBA" id="ARBA00022898"/>
    </source>
</evidence>
<dbReference type="RefSeq" id="WP_007200997.1">
    <property type="nucleotide sequence ID" value="NZ_AKKV01000020.1"/>
</dbReference>
<dbReference type="PATRIC" id="fig|1196324.3.peg.913"/>
<dbReference type="Pfam" id="PF01063">
    <property type="entry name" value="Aminotran_4"/>
    <property type="match status" value="1"/>
</dbReference>
<dbReference type="InterPro" id="IPR043132">
    <property type="entry name" value="BCAT-like_C"/>
</dbReference>
<protein>
    <recommendedName>
        <fullName evidence="5 12">D-alanine aminotransferase</fullName>
        <ecNumber evidence="4 12">2.6.1.21</ecNumber>
    </recommendedName>
</protein>
<dbReference type="InterPro" id="IPR005784">
    <property type="entry name" value="D_amino_transT"/>
</dbReference>
<evidence type="ECO:0000256" key="4">
    <source>
        <dbReference type="ARBA" id="ARBA00012874"/>
    </source>
</evidence>
<comment type="cofactor">
    <cofactor evidence="1 11">
        <name>pyridoxal 5'-phosphate</name>
        <dbReference type="ChEBI" id="CHEBI:597326"/>
    </cofactor>
</comment>
<comment type="similarity">
    <text evidence="2 10">Belongs to the class-IV pyridoxal-phosphate-dependent aminotransferase family.</text>
</comment>
<dbReference type="PANTHER" id="PTHR42743:SF10">
    <property type="entry name" value="D-ALANINE AMINOTRANSFERASE"/>
    <property type="match status" value="1"/>
</dbReference>
<accession>I8ALK9</accession>
<comment type="subunit">
    <text evidence="3">Homodimer.</text>
</comment>
<dbReference type="GO" id="GO:0046416">
    <property type="term" value="P:D-amino acid metabolic process"/>
    <property type="evidence" value="ECO:0007669"/>
    <property type="project" value="InterPro"/>
</dbReference>
<dbReference type="NCBIfam" id="TIGR01121">
    <property type="entry name" value="D_amino_aminoT"/>
    <property type="match status" value="1"/>
</dbReference>
<dbReference type="InterPro" id="IPR036038">
    <property type="entry name" value="Aminotransferase-like"/>
</dbReference>